<gene>
    <name evidence="3" type="primary">LOC109506328</name>
</gene>
<reference evidence="3" key="1">
    <citation type="submission" date="2025-08" db="UniProtKB">
        <authorList>
            <consortium name="RefSeq"/>
        </authorList>
    </citation>
    <scope>IDENTIFICATION</scope>
</reference>
<sequence length="143" mass="16267">MKPDTNVQDNWWILHVDGVSNSQESSIGLIVANPDRVIVEYALRFDFNATNNVVEYEALIAGLRIIRKLDAEKVKVFFDSQLIMNQVQGEYEAKDLRIARYLNKIKDLSQDFKKIDIQRIPKSENAQTDALSHLATSNVADMG</sequence>
<feature type="domain" description="RNase H type-1" evidence="1">
    <location>
        <begin position="16"/>
        <end position="134"/>
    </location>
</feature>
<dbReference type="InterPro" id="IPR036397">
    <property type="entry name" value="RNaseH_sf"/>
</dbReference>
<evidence type="ECO:0000313" key="2">
    <source>
        <dbReference type="Proteomes" id="UP000504607"/>
    </source>
</evidence>
<dbReference type="GeneID" id="109506328"/>
<dbReference type="CDD" id="cd09279">
    <property type="entry name" value="RNase_HI_like"/>
    <property type="match status" value="1"/>
</dbReference>
<dbReference type="PANTHER" id="PTHR48475:SF2">
    <property type="entry name" value="RIBONUCLEASE H"/>
    <property type="match status" value="1"/>
</dbReference>
<dbReference type="InterPro" id="IPR012337">
    <property type="entry name" value="RNaseH-like_sf"/>
</dbReference>
<dbReference type="KEGG" id="egu:109506328"/>
<dbReference type="OrthoDB" id="782197at2759"/>
<protein>
    <submittedName>
        <fullName evidence="3">Uncharacterized protein LOC109506328</fullName>
    </submittedName>
</protein>
<dbReference type="AlphaFoldDB" id="A0A6J0PND8"/>
<evidence type="ECO:0000313" key="3">
    <source>
        <dbReference type="RefSeq" id="XP_019708778.1"/>
    </source>
</evidence>
<dbReference type="GO" id="GO:0003676">
    <property type="term" value="F:nucleic acid binding"/>
    <property type="evidence" value="ECO:0007669"/>
    <property type="project" value="InterPro"/>
</dbReference>
<dbReference type="InParanoid" id="A0A6J0PND8"/>
<proteinExistence type="predicted"/>
<name>A0A6J0PND8_ELAGV</name>
<dbReference type="InterPro" id="IPR002156">
    <property type="entry name" value="RNaseH_domain"/>
</dbReference>
<accession>A0A6J0PND8</accession>
<dbReference type="Pfam" id="PF13456">
    <property type="entry name" value="RVT_3"/>
    <property type="match status" value="1"/>
</dbReference>
<dbReference type="RefSeq" id="XP_019708778.1">
    <property type="nucleotide sequence ID" value="XM_019853219.1"/>
</dbReference>
<dbReference type="GO" id="GO:0004523">
    <property type="term" value="F:RNA-DNA hybrid ribonuclease activity"/>
    <property type="evidence" value="ECO:0007669"/>
    <property type="project" value="InterPro"/>
</dbReference>
<evidence type="ECO:0000259" key="1">
    <source>
        <dbReference type="Pfam" id="PF13456"/>
    </source>
</evidence>
<dbReference type="Gene3D" id="3.30.420.10">
    <property type="entry name" value="Ribonuclease H-like superfamily/Ribonuclease H"/>
    <property type="match status" value="1"/>
</dbReference>
<dbReference type="SUPFAM" id="SSF53098">
    <property type="entry name" value="Ribonuclease H-like"/>
    <property type="match status" value="1"/>
</dbReference>
<dbReference type="PANTHER" id="PTHR48475">
    <property type="entry name" value="RIBONUCLEASE H"/>
    <property type="match status" value="1"/>
</dbReference>
<dbReference type="Proteomes" id="UP000504607">
    <property type="component" value="Chromosome 10"/>
</dbReference>
<keyword evidence="2" id="KW-1185">Reference proteome</keyword>
<organism evidence="2 3">
    <name type="scientific">Elaeis guineensis var. tenera</name>
    <name type="common">Oil palm</name>
    <dbReference type="NCBI Taxonomy" id="51953"/>
    <lineage>
        <taxon>Eukaryota</taxon>
        <taxon>Viridiplantae</taxon>
        <taxon>Streptophyta</taxon>
        <taxon>Embryophyta</taxon>
        <taxon>Tracheophyta</taxon>
        <taxon>Spermatophyta</taxon>
        <taxon>Magnoliopsida</taxon>
        <taxon>Liliopsida</taxon>
        <taxon>Arecaceae</taxon>
        <taxon>Arecoideae</taxon>
        <taxon>Cocoseae</taxon>
        <taxon>Elaeidinae</taxon>
        <taxon>Elaeis</taxon>
    </lineage>
</organism>